<sequence length="130" mass="14254">MRVGICTAVAVGLVVSLLARGLCPFFGRTAQELARAALLRLDYDRLFAGPAVPLGEGRNAPGAATMERLLLGKPRAEPKRLLRVVTWSRGSNKHVRPCSFFICRSARALAPPPRSRLRFRFWFPAGPGLD</sequence>
<protein>
    <submittedName>
        <fullName evidence="1">Uncharacterized protein</fullName>
    </submittedName>
</protein>
<accession>A0ABN9W101</accession>
<dbReference type="Proteomes" id="UP001189429">
    <property type="component" value="Unassembled WGS sequence"/>
</dbReference>
<evidence type="ECO:0000313" key="2">
    <source>
        <dbReference type="Proteomes" id="UP001189429"/>
    </source>
</evidence>
<gene>
    <name evidence="1" type="ORF">PCOR1329_LOCUS62000</name>
</gene>
<proteinExistence type="predicted"/>
<reference evidence="1" key="1">
    <citation type="submission" date="2023-10" db="EMBL/GenBank/DDBJ databases">
        <authorList>
            <person name="Chen Y."/>
            <person name="Shah S."/>
            <person name="Dougan E. K."/>
            <person name="Thang M."/>
            <person name="Chan C."/>
        </authorList>
    </citation>
    <scope>NUCLEOTIDE SEQUENCE [LARGE SCALE GENOMIC DNA]</scope>
</reference>
<dbReference type="EMBL" id="CAUYUJ010017816">
    <property type="protein sequence ID" value="CAK0878138.1"/>
    <property type="molecule type" value="Genomic_DNA"/>
</dbReference>
<keyword evidence="2" id="KW-1185">Reference proteome</keyword>
<comment type="caution">
    <text evidence="1">The sequence shown here is derived from an EMBL/GenBank/DDBJ whole genome shotgun (WGS) entry which is preliminary data.</text>
</comment>
<name>A0ABN9W101_9DINO</name>
<evidence type="ECO:0000313" key="1">
    <source>
        <dbReference type="EMBL" id="CAK0878138.1"/>
    </source>
</evidence>
<organism evidence="1 2">
    <name type="scientific">Prorocentrum cordatum</name>
    <dbReference type="NCBI Taxonomy" id="2364126"/>
    <lineage>
        <taxon>Eukaryota</taxon>
        <taxon>Sar</taxon>
        <taxon>Alveolata</taxon>
        <taxon>Dinophyceae</taxon>
        <taxon>Prorocentrales</taxon>
        <taxon>Prorocentraceae</taxon>
        <taxon>Prorocentrum</taxon>
    </lineage>
</organism>